<evidence type="ECO:0000256" key="6">
    <source>
        <dbReference type="SAM" id="Phobius"/>
    </source>
</evidence>
<dbReference type="InterPro" id="IPR002797">
    <property type="entry name" value="Polysacc_synth"/>
</dbReference>
<feature type="transmembrane region" description="Helical" evidence="6">
    <location>
        <begin position="85"/>
        <end position="106"/>
    </location>
</feature>
<evidence type="ECO:0000313" key="7">
    <source>
        <dbReference type="EMBL" id="SDI93207.1"/>
    </source>
</evidence>
<keyword evidence="8" id="KW-1185">Reference proteome</keyword>
<dbReference type="InterPro" id="IPR014249">
    <property type="entry name" value="Spore_V_B"/>
</dbReference>
<dbReference type="InterPro" id="IPR024923">
    <property type="entry name" value="PG_synth_SpoVB"/>
</dbReference>
<protein>
    <submittedName>
        <fullName evidence="7">Stage V sporulation protein B</fullName>
    </submittedName>
</protein>
<dbReference type="RefSeq" id="WP_093190624.1">
    <property type="nucleotide sequence ID" value="NZ_FNEV01000001.1"/>
</dbReference>
<feature type="transmembrane region" description="Helical" evidence="6">
    <location>
        <begin position="126"/>
        <end position="144"/>
    </location>
</feature>
<organism evidence="7 8">
    <name type="scientific">Salimicrobium halophilum</name>
    <dbReference type="NCBI Taxonomy" id="86666"/>
    <lineage>
        <taxon>Bacteria</taxon>
        <taxon>Bacillati</taxon>
        <taxon>Bacillota</taxon>
        <taxon>Bacilli</taxon>
        <taxon>Bacillales</taxon>
        <taxon>Bacillaceae</taxon>
        <taxon>Salimicrobium</taxon>
    </lineage>
</organism>
<proteinExistence type="predicted"/>
<comment type="subcellular location">
    <subcellularLocation>
        <location evidence="1">Cell membrane</location>
        <topology evidence="1">Multi-pass membrane protein</topology>
    </subcellularLocation>
</comment>
<dbReference type="PIRSF" id="PIRSF038958">
    <property type="entry name" value="PG_synth_SpoVB"/>
    <property type="match status" value="1"/>
</dbReference>
<dbReference type="PANTHER" id="PTHR30250">
    <property type="entry name" value="PST FAMILY PREDICTED COLANIC ACID TRANSPORTER"/>
    <property type="match status" value="1"/>
</dbReference>
<dbReference type="STRING" id="86666.SAMN04490247_0061"/>
<dbReference type="NCBIfam" id="TIGR02900">
    <property type="entry name" value="spore_V_B"/>
    <property type="match status" value="1"/>
</dbReference>
<dbReference type="CDD" id="cd13124">
    <property type="entry name" value="MATE_SpoVB_like"/>
    <property type="match status" value="1"/>
</dbReference>
<evidence type="ECO:0000256" key="1">
    <source>
        <dbReference type="ARBA" id="ARBA00004651"/>
    </source>
</evidence>
<dbReference type="Proteomes" id="UP000199225">
    <property type="component" value="Unassembled WGS sequence"/>
</dbReference>
<feature type="transmembrane region" description="Helical" evidence="6">
    <location>
        <begin position="187"/>
        <end position="206"/>
    </location>
</feature>
<evidence type="ECO:0000256" key="3">
    <source>
        <dbReference type="ARBA" id="ARBA00022692"/>
    </source>
</evidence>
<feature type="transmembrane region" description="Helical" evidence="6">
    <location>
        <begin position="40"/>
        <end position="65"/>
    </location>
</feature>
<gene>
    <name evidence="7" type="ORF">SAMN04490247_0061</name>
</gene>
<feature type="transmembrane region" description="Helical" evidence="6">
    <location>
        <begin position="165"/>
        <end position="181"/>
    </location>
</feature>
<keyword evidence="5 6" id="KW-0472">Membrane</keyword>
<evidence type="ECO:0000256" key="2">
    <source>
        <dbReference type="ARBA" id="ARBA00022475"/>
    </source>
</evidence>
<dbReference type="InterPro" id="IPR050833">
    <property type="entry name" value="Poly_Biosynth_Transport"/>
</dbReference>
<keyword evidence="3 6" id="KW-0812">Transmembrane</keyword>
<evidence type="ECO:0000256" key="4">
    <source>
        <dbReference type="ARBA" id="ARBA00022989"/>
    </source>
</evidence>
<evidence type="ECO:0000256" key="5">
    <source>
        <dbReference type="ARBA" id="ARBA00023136"/>
    </source>
</evidence>
<reference evidence="8" key="1">
    <citation type="submission" date="2016-10" db="EMBL/GenBank/DDBJ databases">
        <authorList>
            <person name="Varghese N."/>
            <person name="Submissions S."/>
        </authorList>
    </citation>
    <scope>NUCLEOTIDE SEQUENCE [LARGE SCALE GENOMIC DNA]</scope>
    <source>
        <strain evidence="8">DSM 4771</strain>
    </source>
</reference>
<dbReference type="PANTHER" id="PTHR30250:SF24">
    <property type="entry name" value="STAGE V SPORULATION PROTEIN B"/>
    <property type="match status" value="1"/>
</dbReference>
<feature type="transmembrane region" description="Helical" evidence="6">
    <location>
        <begin position="441"/>
        <end position="461"/>
    </location>
</feature>
<name>A0A1G8PL75_9BACI</name>
<evidence type="ECO:0000313" key="8">
    <source>
        <dbReference type="Proteomes" id="UP000199225"/>
    </source>
</evidence>
<dbReference type="OrthoDB" id="9775950at2"/>
<feature type="transmembrane region" description="Helical" evidence="6">
    <location>
        <begin position="467"/>
        <end position="490"/>
    </location>
</feature>
<sequence>MSKQTFLKGALLLIIAGLITRIFGFVNRIVTARILGEEGVGIYMMALPTLVLVFTITQVGLPIAIAKRISELETSGKEELIKPTLVFSLWVTGVMSIVTGVGLWFISPFIADVLLQDGRVTMVLRAIIPAIPVIAVSSVIKGYFQGRQNMKPQAYTQVLEQVVRIGFIFIFTPPLLAYGLVTAAAGVMIGAVIGEIVSLVCMIYYFRKDYNPAVADEKTQSIARPLLNIALPASGNRAIGSSTYFLEPIVVAQGLTLFGYTTIEVSQLYGQLTGFILPLLMMPAFFTHGLSTALIPALSEAHASGDRGLVNHRVQQAIRLSLLSGGFATILLLIHPTSILSLLYNTTSGDEMLKLMAPFFLLHYMQSPLQAALQALDFAKEAMMNSLFGNLLKYSILLLLTTSIGFSGVVIAMVLGVVLVTGLHMLTMYRHRYHIMTGKQAGAFLVLLSLSFAVGYVTTNALPGSPIALFLSIATVSLIYIPLSVMLGLVKKDEWRLFVKK</sequence>
<accession>A0A1G8PL75</accession>
<keyword evidence="2" id="KW-1003">Cell membrane</keyword>
<feature type="transmembrane region" description="Helical" evidence="6">
    <location>
        <begin position="394"/>
        <end position="420"/>
    </location>
</feature>
<dbReference type="GO" id="GO:0005886">
    <property type="term" value="C:plasma membrane"/>
    <property type="evidence" value="ECO:0007669"/>
    <property type="project" value="UniProtKB-SubCell"/>
</dbReference>
<keyword evidence="4 6" id="KW-1133">Transmembrane helix</keyword>
<dbReference type="Pfam" id="PF01943">
    <property type="entry name" value="Polysacc_synt"/>
    <property type="match status" value="1"/>
</dbReference>
<dbReference type="EMBL" id="FNEV01000001">
    <property type="protein sequence ID" value="SDI93207.1"/>
    <property type="molecule type" value="Genomic_DNA"/>
</dbReference>
<dbReference type="AlphaFoldDB" id="A0A1G8PL75"/>
<feature type="transmembrane region" description="Helical" evidence="6">
    <location>
        <begin position="320"/>
        <end position="344"/>
    </location>
</feature>